<sequence>MKIIASDIPDVLIFEPDMYGDARGFFLETYQFQRYAEAGLRRPFVQDNLSRSTRGVLRGLHLQYPNSQGKLVTALRGRVLDVAVDVRVGSPHFGRHVAVELTEENRRQLWIPRGFAHGFIVLSEVAEFFYKCDEYYSPRDERSIRWDDRAIAIRWGMENPRLSAKDAEAPMLSEIVDLPIFGEV</sequence>
<dbReference type="GO" id="GO:0000271">
    <property type="term" value="P:polysaccharide biosynthetic process"/>
    <property type="evidence" value="ECO:0007669"/>
    <property type="project" value="TreeGrafter"/>
</dbReference>
<evidence type="ECO:0000313" key="9">
    <source>
        <dbReference type="Proteomes" id="UP000030377"/>
    </source>
</evidence>
<dbReference type="UniPathway" id="UPA00124"/>
<keyword evidence="7" id="KW-0413">Isomerase</keyword>
<dbReference type="Proteomes" id="UP000030377">
    <property type="component" value="Unassembled WGS sequence"/>
</dbReference>
<dbReference type="PANTHER" id="PTHR21047:SF2">
    <property type="entry name" value="THYMIDINE DIPHOSPHO-4-KETO-RHAMNOSE 3,5-EPIMERASE"/>
    <property type="match status" value="1"/>
</dbReference>
<accession>A0A0A3XWA6</accession>
<evidence type="ECO:0000256" key="6">
    <source>
        <dbReference type="PIRSR" id="PIRSR600888-3"/>
    </source>
</evidence>
<evidence type="ECO:0000256" key="3">
    <source>
        <dbReference type="ARBA" id="ARBA00012098"/>
    </source>
</evidence>
<comment type="catalytic activity">
    <reaction evidence="1 7">
        <text>dTDP-4-dehydro-6-deoxy-alpha-D-glucose = dTDP-4-dehydro-beta-L-rhamnose</text>
        <dbReference type="Rhea" id="RHEA:16969"/>
        <dbReference type="ChEBI" id="CHEBI:57649"/>
        <dbReference type="ChEBI" id="CHEBI:62830"/>
        <dbReference type="EC" id="5.1.3.13"/>
    </reaction>
</comment>
<dbReference type="InterPro" id="IPR014710">
    <property type="entry name" value="RmlC-like_jellyroll"/>
</dbReference>
<feature type="site" description="Participates in a stacking interaction with the thymidine ring of dTDP-4-oxo-6-deoxyglucose" evidence="6">
    <location>
        <position position="136"/>
    </location>
</feature>
<evidence type="ECO:0000256" key="4">
    <source>
        <dbReference type="ARBA" id="ARBA00019595"/>
    </source>
</evidence>
<dbReference type="GO" id="GO:0019305">
    <property type="term" value="P:dTDP-rhamnose biosynthetic process"/>
    <property type="evidence" value="ECO:0007669"/>
    <property type="project" value="UniProtKB-UniRule"/>
</dbReference>
<dbReference type="NCBIfam" id="TIGR01221">
    <property type="entry name" value="rmlC"/>
    <property type="match status" value="1"/>
</dbReference>
<dbReference type="CDD" id="cd00438">
    <property type="entry name" value="cupin_RmlC"/>
    <property type="match status" value="1"/>
</dbReference>
<dbReference type="EMBL" id="JRPN01000014">
    <property type="protein sequence ID" value="KGT78747.1"/>
    <property type="molecule type" value="Genomic_DNA"/>
</dbReference>
<dbReference type="AlphaFoldDB" id="A0A0A3XWA6"/>
<feature type="active site" description="Proton donor" evidence="5">
    <location>
        <position position="130"/>
    </location>
</feature>
<dbReference type="Pfam" id="PF00908">
    <property type="entry name" value="dTDP_sugar_isom"/>
    <property type="match status" value="1"/>
</dbReference>
<dbReference type="Gene3D" id="2.60.120.10">
    <property type="entry name" value="Jelly Rolls"/>
    <property type="match status" value="1"/>
</dbReference>
<feature type="active site" description="Proton acceptor" evidence="5">
    <location>
        <position position="61"/>
    </location>
</feature>
<dbReference type="EC" id="5.1.3.13" evidence="3 7"/>
<dbReference type="PANTHER" id="PTHR21047">
    <property type="entry name" value="DTDP-6-DEOXY-D-GLUCOSE-3,5 EPIMERASE"/>
    <property type="match status" value="1"/>
</dbReference>
<evidence type="ECO:0000256" key="1">
    <source>
        <dbReference type="ARBA" id="ARBA00001298"/>
    </source>
</evidence>
<gene>
    <name evidence="8" type="ORF">MA20_15250</name>
</gene>
<dbReference type="InterPro" id="IPR011051">
    <property type="entry name" value="RmlC_Cupin_sf"/>
</dbReference>
<dbReference type="SUPFAM" id="SSF51182">
    <property type="entry name" value="RmlC-like cupins"/>
    <property type="match status" value="1"/>
</dbReference>
<dbReference type="RefSeq" id="WP_028155550.1">
    <property type="nucleotide sequence ID" value="NZ_JANUDC010000001.1"/>
</dbReference>
<proteinExistence type="inferred from homology"/>
<name>A0A0A3XWA6_BRAJP</name>
<comment type="similarity">
    <text evidence="7">Belongs to the dTDP-4-dehydrorhamnose 3,5-epimerase family.</text>
</comment>
<comment type="caution">
    <text evidence="8">The sequence shown here is derived from an EMBL/GenBank/DDBJ whole genome shotgun (WGS) entry which is preliminary data.</text>
</comment>
<comment type="function">
    <text evidence="2 7">Catalyzes the epimerization of the C3' and C5'positions of dTDP-6-deoxy-D-xylo-4-hexulose, forming dTDP-6-deoxy-L-lyxo-4-hexulose.</text>
</comment>
<dbReference type="GO" id="GO:0005829">
    <property type="term" value="C:cytosol"/>
    <property type="evidence" value="ECO:0007669"/>
    <property type="project" value="TreeGrafter"/>
</dbReference>
<evidence type="ECO:0000256" key="5">
    <source>
        <dbReference type="PIRSR" id="PIRSR600888-1"/>
    </source>
</evidence>
<dbReference type="GO" id="GO:0008830">
    <property type="term" value="F:dTDP-4-dehydrorhamnose 3,5-epimerase activity"/>
    <property type="evidence" value="ECO:0007669"/>
    <property type="project" value="UniProtKB-UniRule"/>
</dbReference>
<evidence type="ECO:0000256" key="2">
    <source>
        <dbReference type="ARBA" id="ARBA00001997"/>
    </source>
</evidence>
<organism evidence="8 9">
    <name type="scientific">Bradyrhizobium japonicum</name>
    <dbReference type="NCBI Taxonomy" id="375"/>
    <lineage>
        <taxon>Bacteria</taxon>
        <taxon>Pseudomonadati</taxon>
        <taxon>Pseudomonadota</taxon>
        <taxon>Alphaproteobacteria</taxon>
        <taxon>Hyphomicrobiales</taxon>
        <taxon>Nitrobacteraceae</taxon>
        <taxon>Bradyrhizobium</taxon>
    </lineage>
</organism>
<reference evidence="8 9" key="1">
    <citation type="submission" date="2014-09" db="EMBL/GenBank/DDBJ databases">
        <title>Draft genome of Bradyrhizobium japonicum Is-34.</title>
        <authorList>
            <person name="Tsurumaru H."/>
            <person name="Yamakawa T."/>
            <person name="Hashimoto S."/>
            <person name="Okizaki K."/>
            <person name="Kanesaki Y."/>
            <person name="Yoshikawa H."/>
            <person name="Yajima S."/>
        </authorList>
    </citation>
    <scope>NUCLEOTIDE SEQUENCE [LARGE SCALE GENOMIC DNA]</scope>
    <source>
        <strain evidence="8 9">Is-34</strain>
    </source>
</reference>
<dbReference type="InterPro" id="IPR000888">
    <property type="entry name" value="RmlC-like"/>
</dbReference>
<comment type="subunit">
    <text evidence="7">Homodimer.</text>
</comment>
<evidence type="ECO:0000256" key="7">
    <source>
        <dbReference type="RuleBase" id="RU364069"/>
    </source>
</evidence>
<evidence type="ECO:0000313" key="8">
    <source>
        <dbReference type="EMBL" id="KGT78747.1"/>
    </source>
</evidence>
<protein>
    <recommendedName>
        <fullName evidence="4 7">dTDP-4-dehydrorhamnose 3,5-epimerase</fullName>
        <ecNumber evidence="3 7">5.1.3.13</ecNumber>
    </recommendedName>
    <alternativeName>
        <fullName evidence="7">Thymidine diphospho-4-keto-rhamnose 3,5-epimerase</fullName>
    </alternativeName>
</protein>
<comment type="pathway">
    <text evidence="7">Carbohydrate biosynthesis; dTDP-L-rhamnose biosynthesis.</text>
</comment>